<keyword evidence="3" id="KW-1003">Cell membrane</keyword>
<comment type="subcellular location">
    <subcellularLocation>
        <location evidence="1">Cell membrane</location>
        <topology evidence="1">Multi-pass membrane protein</topology>
    </subcellularLocation>
</comment>
<keyword evidence="4 7" id="KW-0812">Transmembrane</keyword>
<dbReference type="GO" id="GO:0055085">
    <property type="term" value="P:transmembrane transport"/>
    <property type="evidence" value="ECO:0007669"/>
    <property type="project" value="InterPro"/>
</dbReference>
<feature type="transmembrane region" description="Helical" evidence="7">
    <location>
        <begin position="93"/>
        <end position="114"/>
    </location>
</feature>
<proteinExistence type="predicted"/>
<dbReference type="GO" id="GO:0005886">
    <property type="term" value="C:plasma membrane"/>
    <property type="evidence" value="ECO:0007669"/>
    <property type="project" value="UniProtKB-SubCell"/>
</dbReference>
<evidence type="ECO:0000256" key="5">
    <source>
        <dbReference type="ARBA" id="ARBA00022989"/>
    </source>
</evidence>
<dbReference type="SUPFAM" id="SSF161098">
    <property type="entry name" value="MetI-like"/>
    <property type="match status" value="1"/>
</dbReference>
<sequence length="229" mass="25543">MLENYGTVLQKGKVSASGIPVGMMMWNSLIMALGIVVGKITISILSAFAIVYFRFPLRNLCFWTIFLTLMLPVEVRILPTYAVVANLGLLNSYAGLTLPLIASATATFLFRQFFMTVPEELAEAARVDGAGPMKFFFDILLPLSRTNLAALFVILFIYGWNQYLWPLIVTTDESMTTIVMGIQRMLYVADAIPEWNITMATAILAMLPPLLVVIVMQRQFVKGLVETEK</sequence>
<feature type="transmembrane region" description="Helical" evidence="7">
    <location>
        <begin position="195"/>
        <end position="216"/>
    </location>
</feature>
<evidence type="ECO:0000256" key="2">
    <source>
        <dbReference type="ARBA" id="ARBA00022448"/>
    </source>
</evidence>
<evidence type="ECO:0000313" key="9">
    <source>
        <dbReference type="EMBL" id="SVA81529.1"/>
    </source>
</evidence>
<accession>A0A381YX42</accession>
<dbReference type="InterPro" id="IPR035906">
    <property type="entry name" value="MetI-like_sf"/>
</dbReference>
<evidence type="ECO:0000256" key="1">
    <source>
        <dbReference type="ARBA" id="ARBA00004651"/>
    </source>
</evidence>
<dbReference type="Pfam" id="PF00528">
    <property type="entry name" value="BPD_transp_1"/>
    <property type="match status" value="1"/>
</dbReference>
<dbReference type="PANTHER" id="PTHR43744:SF8">
    <property type="entry name" value="SN-GLYCEROL-3-PHOSPHATE TRANSPORT SYSTEM PERMEASE PROTEIN UGPE"/>
    <property type="match status" value="1"/>
</dbReference>
<dbReference type="PANTHER" id="PTHR43744">
    <property type="entry name" value="ABC TRANSPORTER PERMEASE PROTEIN MG189-RELATED-RELATED"/>
    <property type="match status" value="1"/>
</dbReference>
<gene>
    <name evidence="9" type="ORF">METZ01_LOCUS134383</name>
</gene>
<dbReference type="Gene3D" id="1.10.3720.10">
    <property type="entry name" value="MetI-like"/>
    <property type="match status" value="1"/>
</dbReference>
<dbReference type="AlphaFoldDB" id="A0A381YX42"/>
<reference evidence="9" key="1">
    <citation type="submission" date="2018-05" db="EMBL/GenBank/DDBJ databases">
        <authorList>
            <person name="Lanie J.A."/>
            <person name="Ng W.-L."/>
            <person name="Kazmierczak K.M."/>
            <person name="Andrzejewski T.M."/>
            <person name="Davidsen T.M."/>
            <person name="Wayne K.J."/>
            <person name="Tettelin H."/>
            <person name="Glass J.I."/>
            <person name="Rusch D."/>
            <person name="Podicherti R."/>
            <person name="Tsui H.-C.T."/>
            <person name="Winkler M.E."/>
        </authorList>
    </citation>
    <scope>NUCLEOTIDE SEQUENCE</scope>
</reference>
<dbReference type="CDD" id="cd06261">
    <property type="entry name" value="TM_PBP2"/>
    <property type="match status" value="1"/>
</dbReference>
<feature type="transmembrane region" description="Helical" evidence="7">
    <location>
        <begin position="60"/>
        <end position="81"/>
    </location>
</feature>
<keyword evidence="2" id="KW-0813">Transport</keyword>
<dbReference type="EMBL" id="UINC01019272">
    <property type="protein sequence ID" value="SVA81529.1"/>
    <property type="molecule type" value="Genomic_DNA"/>
</dbReference>
<protein>
    <recommendedName>
        <fullName evidence="8">ABC transmembrane type-1 domain-containing protein</fullName>
    </recommendedName>
</protein>
<organism evidence="9">
    <name type="scientific">marine metagenome</name>
    <dbReference type="NCBI Taxonomy" id="408172"/>
    <lineage>
        <taxon>unclassified sequences</taxon>
        <taxon>metagenomes</taxon>
        <taxon>ecological metagenomes</taxon>
    </lineage>
</organism>
<keyword evidence="6 7" id="KW-0472">Membrane</keyword>
<evidence type="ECO:0000256" key="7">
    <source>
        <dbReference type="SAM" id="Phobius"/>
    </source>
</evidence>
<feature type="domain" description="ABC transmembrane type-1" evidence="8">
    <location>
        <begin position="25"/>
        <end position="216"/>
    </location>
</feature>
<dbReference type="InterPro" id="IPR000515">
    <property type="entry name" value="MetI-like"/>
</dbReference>
<dbReference type="NCBIfam" id="NF008210">
    <property type="entry name" value="PRK10973.1"/>
    <property type="match status" value="1"/>
</dbReference>
<feature type="transmembrane region" description="Helical" evidence="7">
    <location>
        <begin position="29"/>
        <end position="53"/>
    </location>
</feature>
<evidence type="ECO:0000259" key="8">
    <source>
        <dbReference type="PROSITE" id="PS50928"/>
    </source>
</evidence>
<feature type="transmembrane region" description="Helical" evidence="7">
    <location>
        <begin position="135"/>
        <end position="160"/>
    </location>
</feature>
<evidence type="ECO:0000256" key="3">
    <source>
        <dbReference type="ARBA" id="ARBA00022475"/>
    </source>
</evidence>
<name>A0A381YX42_9ZZZZ</name>
<evidence type="ECO:0000256" key="6">
    <source>
        <dbReference type="ARBA" id="ARBA00023136"/>
    </source>
</evidence>
<keyword evidence="5 7" id="KW-1133">Transmembrane helix</keyword>
<dbReference type="PROSITE" id="PS50928">
    <property type="entry name" value="ABC_TM1"/>
    <property type="match status" value="1"/>
</dbReference>
<evidence type="ECO:0000256" key="4">
    <source>
        <dbReference type="ARBA" id="ARBA00022692"/>
    </source>
</evidence>